<sequence>MDIDLFEQLQKEGTISAASAEKVRTITTSRLFSVHWELKTILYLGVLLLSGGLGILIYKNIDTIGHQAILLAIALACGGCFYYSFRHKLPFSREKVPAPNSFFDYILLLGCLLLVTFITYLQVQYNVFGTRYGAATFIPMLVLFFSAYYFDHLGVLSMAVTNLAAWMGVTVTPLQLLSNNDFSSYTLIYTGLVLGALLIVAALLSHRLQFKAHFSFTYSNFGTHIFLIANLAGMFAAYDGPYGLWFLLLVAATIFFYSQAMKQRSFYFVLIITLYAYIGLSFIVVRLLMATGSEGGIYAGLLYFIMSGIGAIILLINVNKKLKTA</sequence>
<protein>
    <submittedName>
        <fullName evidence="3">Predicted membrane protein</fullName>
    </submittedName>
</protein>
<dbReference type="Proteomes" id="UP000199045">
    <property type="component" value="Unassembled WGS sequence"/>
</dbReference>
<keyword evidence="1" id="KW-1133">Transmembrane helix</keyword>
<dbReference type="STRING" id="104663.SAMN04488121_103686"/>
<feature type="transmembrane region" description="Helical" evidence="1">
    <location>
        <begin position="216"/>
        <end position="236"/>
    </location>
</feature>
<reference evidence="4" key="1">
    <citation type="submission" date="2016-10" db="EMBL/GenBank/DDBJ databases">
        <authorList>
            <person name="Varghese N."/>
            <person name="Submissions S."/>
        </authorList>
    </citation>
    <scope>NUCLEOTIDE SEQUENCE [LARGE SCALE GENOMIC DNA]</scope>
    <source>
        <strain evidence="4">DSM 527</strain>
    </source>
</reference>
<feature type="transmembrane region" description="Helical" evidence="1">
    <location>
        <begin position="40"/>
        <end position="58"/>
    </location>
</feature>
<evidence type="ECO:0000313" key="4">
    <source>
        <dbReference type="Proteomes" id="UP000199045"/>
    </source>
</evidence>
<feature type="transmembrane region" description="Helical" evidence="1">
    <location>
        <begin position="129"/>
        <end position="150"/>
    </location>
</feature>
<feature type="transmembrane region" description="Helical" evidence="1">
    <location>
        <begin position="182"/>
        <end position="204"/>
    </location>
</feature>
<organism evidence="3 4">
    <name type="scientific">Chitinophaga filiformis</name>
    <name type="common">Myxococcus filiformis</name>
    <name type="synonym">Flexibacter filiformis</name>
    <dbReference type="NCBI Taxonomy" id="104663"/>
    <lineage>
        <taxon>Bacteria</taxon>
        <taxon>Pseudomonadati</taxon>
        <taxon>Bacteroidota</taxon>
        <taxon>Chitinophagia</taxon>
        <taxon>Chitinophagales</taxon>
        <taxon>Chitinophagaceae</taxon>
        <taxon>Chitinophaga</taxon>
    </lineage>
</organism>
<dbReference type="EMBL" id="FNBN01000003">
    <property type="protein sequence ID" value="SDG16416.1"/>
    <property type="molecule type" value="Genomic_DNA"/>
</dbReference>
<feature type="transmembrane region" description="Helical" evidence="1">
    <location>
        <begin position="105"/>
        <end position="123"/>
    </location>
</feature>
<dbReference type="InterPro" id="IPR018677">
    <property type="entry name" value="DUF2157"/>
</dbReference>
<feature type="transmembrane region" description="Helical" evidence="1">
    <location>
        <begin position="242"/>
        <end position="260"/>
    </location>
</feature>
<dbReference type="Pfam" id="PF09925">
    <property type="entry name" value="DUF2157"/>
    <property type="match status" value="1"/>
</dbReference>
<evidence type="ECO:0000259" key="2">
    <source>
        <dbReference type="Pfam" id="PF09925"/>
    </source>
</evidence>
<feature type="domain" description="DUF2157" evidence="2">
    <location>
        <begin position="8"/>
        <end position="152"/>
    </location>
</feature>
<feature type="transmembrane region" description="Helical" evidence="1">
    <location>
        <begin position="64"/>
        <end position="85"/>
    </location>
</feature>
<evidence type="ECO:0000256" key="1">
    <source>
        <dbReference type="SAM" id="Phobius"/>
    </source>
</evidence>
<dbReference type="AlphaFoldDB" id="A0A1G7S069"/>
<proteinExistence type="predicted"/>
<evidence type="ECO:0000313" key="3">
    <source>
        <dbReference type="EMBL" id="SDG16416.1"/>
    </source>
</evidence>
<gene>
    <name evidence="3" type="ORF">SAMN04488121_103686</name>
</gene>
<keyword evidence="1" id="KW-0812">Transmembrane</keyword>
<accession>A0A1G7S069</accession>
<feature type="transmembrane region" description="Helical" evidence="1">
    <location>
        <begin position="267"/>
        <end position="289"/>
    </location>
</feature>
<keyword evidence="1" id="KW-0472">Membrane</keyword>
<feature type="transmembrane region" description="Helical" evidence="1">
    <location>
        <begin position="295"/>
        <end position="316"/>
    </location>
</feature>
<dbReference type="RefSeq" id="WP_089833412.1">
    <property type="nucleotide sequence ID" value="NZ_FNBN01000003.1"/>
</dbReference>
<dbReference type="OrthoDB" id="650263at2"/>
<name>A0A1G7S069_CHIFI</name>